<dbReference type="AlphaFoldDB" id="A0A9K3P8P9"/>
<feature type="signal peptide" evidence="3">
    <location>
        <begin position="1"/>
        <end position="23"/>
    </location>
</feature>
<organism evidence="5 6">
    <name type="scientific">Nitzschia inconspicua</name>
    <dbReference type="NCBI Taxonomy" id="303405"/>
    <lineage>
        <taxon>Eukaryota</taxon>
        <taxon>Sar</taxon>
        <taxon>Stramenopiles</taxon>
        <taxon>Ochrophyta</taxon>
        <taxon>Bacillariophyta</taxon>
        <taxon>Bacillariophyceae</taxon>
        <taxon>Bacillariophycidae</taxon>
        <taxon>Bacillariales</taxon>
        <taxon>Bacillariaceae</taxon>
        <taxon>Nitzschia</taxon>
    </lineage>
</organism>
<reference evidence="5" key="2">
    <citation type="submission" date="2021-04" db="EMBL/GenBank/DDBJ databases">
        <authorList>
            <person name="Podell S."/>
        </authorList>
    </citation>
    <scope>NUCLEOTIDE SEQUENCE</scope>
    <source>
        <strain evidence="5">Hildebrandi</strain>
    </source>
</reference>
<dbReference type="PANTHER" id="PTHR19211">
    <property type="entry name" value="ATP-BINDING TRANSPORT PROTEIN-RELATED"/>
    <property type="match status" value="1"/>
</dbReference>
<protein>
    <submittedName>
        <fullName evidence="5">ABC transporter</fullName>
    </submittedName>
</protein>
<dbReference type="OrthoDB" id="10255969at2759"/>
<evidence type="ECO:0000256" key="1">
    <source>
        <dbReference type="ARBA" id="ARBA00022737"/>
    </source>
</evidence>
<feature type="compositionally biased region" description="Basic and acidic residues" evidence="2">
    <location>
        <begin position="221"/>
        <end position="252"/>
    </location>
</feature>
<dbReference type="PANTHER" id="PTHR19211:SF95">
    <property type="entry name" value="ABC TRANSPORTER F FAMILY MEMBER 2"/>
    <property type="match status" value="1"/>
</dbReference>
<feature type="chain" id="PRO_5039904057" evidence="3">
    <location>
        <begin position="24"/>
        <end position="397"/>
    </location>
</feature>
<sequence length="397" mass="43526">MKRIIVVPTLFVASSLLSITCHAFVPPTTKTTVTPVAFAPRVPTGGAVLPPHKRHTLPSSSSSSSVKELPRVILYAKKKANAKAAALEALEALEVQADLLDAPLSKKEMKEMEKKQKKMNAKTAALKTLDALEEDGVLDQPLSKKEQRELLEKQQKEEKKLQKEESPVKVNGSVEHTNGEDVSKPMSKKEKMLAKALELEARESDMAAAAASPDDDTPQLSKKELKALKKQEEKMAAKAADKAAKKAQRAAELDEEKEINGALEGDEATGDMGSDVAEDVTVSDSNRVTLEDKIRRERPPPRIRVMEGAQPGFVSLRLENVGITFRNQEVLKDVTWGVQSGDRIGLVGKNGAGKTTQLRILLESWNQPRAMSSSRPVIFERRCSDRSLSTNWCPNGH</sequence>
<dbReference type="GO" id="GO:0016887">
    <property type="term" value="F:ATP hydrolysis activity"/>
    <property type="evidence" value="ECO:0007669"/>
    <property type="project" value="InterPro"/>
</dbReference>
<keyword evidence="6" id="KW-1185">Reference proteome</keyword>
<name>A0A9K3P8P9_9STRA</name>
<dbReference type="Pfam" id="PF00005">
    <property type="entry name" value="ABC_tran"/>
    <property type="match status" value="1"/>
</dbReference>
<dbReference type="Proteomes" id="UP000693970">
    <property type="component" value="Unassembled WGS sequence"/>
</dbReference>
<feature type="compositionally biased region" description="Basic and acidic residues" evidence="2">
    <location>
        <begin position="177"/>
        <end position="205"/>
    </location>
</feature>
<accession>A0A9K3P8P9</accession>
<evidence type="ECO:0000256" key="3">
    <source>
        <dbReference type="SAM" id="SignalP"/>
    </source>
</evidence>
<comment type="caution">
    <text evidence="5">The sequence shown here is derived from an EMBL/GenBank/DDBJ whole genome shotgun (WGS) entry which is preliminary data.</text>
</comment>
<gene>
    <name evidence="5" type="ORF">IV203_011238</name>
</gene>
<reference evidence="5" key="1">
    <citation type="journal article" date="2021" name="Sci. Rep.">
        <title>Diploid genomic architecture of Nitzschia inconspicua, an elite biomass production diatom.</title>
        <authorList>
            <person name="Oliver A."/>
            <person name="Podell S."/>
            <person name="Pinowska A."/>
            <person name="Traller J.C."/>
            <person name="Smith S.R."/>
            <person name="McClure R."/>
            <person name="Beliaev A."/>
            <person name="Bohutskyi P."/>
            <person name="Hill E.A."/>
            <person name="Rabines A."/>
            <person name="Zheng H."/>
            <person name="Allen L.Z."/>
            <person name="Kuo A."/>
            <person name="Grigoriev I.V."/>
            <person name="Allen A.E."/>
            <person name="Hazlebeck D."/>
            <person name="Allen E.E."/>
        </authorList>
    </citation>
    <scope>NUCLEOTIDE SEQUENCE</scope>
    <source>
        <strain evidence="5">Hildebrandi</strain>
    </source>
</reference>
<feature type="region of interest" description="Disordered" evidence="2">
    <location>
        <begin position="152"/>
        <end position="280"/>
    </location>
</feature>
<dbReference type="EMBL" id="JAGRRH010000076">
    <property type="protein sequence ID" value="KAG7337706.1"/>
    <property type="molecule type" value="Genomic_DNA"/>
</dbReference>
<keyword evidence="3" id="KW-0732">Signal</keyword>
<dbReference type="GO" id="GO:0005524">
    <property type="term" value="F:ATP binding"/>
    <property type="evidence" value="ECO:0007669"/>
    <property type="project" value="InterPro"/>
</dbReference>
<evidence type="ECO:0000313" key="5">
    <source>
        <dbReference type="EMBL" id="KAG7337706.1"/>
    </source>
</evidence>
<evidence type="ECO:0000259" key="4">
    <source>
        <dbReference type="Pfam" id="PF00005"/>
    </source>
</evidence>
<proteinExistence type="predicted"/>
<dbReference type="InterPro" id="IPR003439">
    <property type="entry name" value="ABC_transporter-like_ATP-bd"/>
</dbReference>
<keyword evidence="1" id="KW-0677">Repeat</keyword>
<feature type="domain" description="ABC transporter" evidence="4">
    <location>
        <begin position="331"/>
        <end position="363"/>
    </location>
</feature>
<feature type="compositionally biased region" description="Basic and acidic residues" evidence="2">
    <location>
        <begin position="152"/>
        <end position="167"/>
    </location>
</feature>
<evidence type="ECO:0000256" key="2">
    <source>
        <dbReference type="SAM" id="MobiDB-lite"/>
    </source>
</evidence>
<evidence type="ECO:0000313" key="6">
    <source>
        <dbReference type="Proteomes" id="UP000693970"/>
    </source>
</evidence>
<dbReference type="InterPro" id="IPR050611">
    <property type="entry name" value="ABCF"/>
</dbReference>